<feature type="compositionally biased region" description="Basic residues" evidence="1">
    <location>
        <begin position="81"/>
        <end position="90"/>
    </location>
</feature>
<reference evidence="2" key="2">
    <citation type="submission" date="2020-10" db="EMBL/GenBank/DDBJ databases">
        <authorList>
            <person name="Cooper E.A."/>
            <person name="Brenton Z.W."/>
            <person name="Flinn B.S."/>
            <person name="Jenkins J."/>
            <person name="Shu S."/>
            <person name="Flowers D."/>
            <person name="Luo F."/>
            <person name="Wang Y."/>
            <person name="Xia P."/>
            <person name="Barry K."/>
            <person name="Daum C."/>
            <person name="Lipzen A."/>
            <person name="Yoshinaga Y."/>
            <person name="Schmutz J."/>
            <person name="Saski C."/>
            <person name="Vermerris W."/>
            <person name="Kresovich S."/>
        </authorList>
    </citation>
    <scope>NUCLEOTIDE SEQUENCE</scope>
</reference>
<dbReference type="EMBL" id="CM027687">
    <property type="protein sequence ID" value="KAG0519920.1"/>
    <property type="molecule type" value="Genomic_DNA"/>
</dbReference>
<proteinExistence type="predicted"/>
<gene>
    <name evidence="2" type="ORF">BDA96_08G028200</name>
</gene>
<feature type="region of interest" description="Disordered" evidence="1">
    <location>
        <begin position="48"/>
        <end position="90"/>
    </location>
</feature>
<comment type="caution">
    <text evidence="2">The sequence shown here is derived from an EMBL/GenBank/DDBJ whole genome shotgun (WGS) entry which is preliminary data.</text>
</comment>
<protein>
    <submittedName>
        <fullName evidence="2">Uncharacterized protein</fullName>
    </submittedName>
</protein>
<evidence type="ECO:0000313" key="3">
    <source>
        <dbReference type="Proteomes" id="UP000807115"/>
    </source>
</evidence>
<name>A0A921QF80_SORBI</name>
<evidence type="ECO:0000256" key="1">
    <source>
        <dbReference type="SAM" id="MobiDB-lite"/>
    </source>
</evidence>
<sequence length="90" mass="10489">MQGAGAEFLEASRARHGRRRCERAQRATCEQCGQRVRVGAASRRTFVRRREQGGYRERVRRHEQEGESGSHEEEVVDGRKQKLRKKMSSF</sequence>
<dbReference type="AlphaFoldDB" id="A0A921QF80"/>
<organism evidence="2 3">
    <name type="scientific">Sorghum bicolor</name>
    <name type="common">Sorghum</name>
    <name type="synonym">Sorghum vulgare</name>
    <dbReference type="NCBI Taxonomy" id="4558"/>
    <lineage>
        <taxon>Eukaryota</taxon>
        <taxon>Viridiplantae</taxon>
        <taxon>Streptophyta</taxon>
        <taxon>Embryophyta</taxon>
        <taxon>Tracheophyta</taxon>
        <taxon>Spermatophyta</taxon>
        <taxon>Magnoliopsida</taxon>
        <taxon>Liliopsida</taxon>
        <taxon>Poales</taxon>
        <taxon>Poaceae</taxon>
        <taxon>PACMAD clade</taxon>
        <taxon>Panicoideae</taxon>
        <taxon>Andropogonodae</taxon>
        <taxon>Andropogoneae</taxon>
        <taxon>Sorghinae</taxon>
        <taxon>Sorghum</taxon>
    </lineage>
</organism>
<feature type="compositionally biased region" description="Basic and acidic residues" evidence="1">
    <location>
        <begin position="48"/>
        <end position="80"/>
    </location>
</feature>
<accession>A0A921QF80</accession>
<evidence type="ECO:0000313" key="2">
    <source>
        <dbReference type="EMBL" id="KAG0519920.1"/>
    </source>
</evidence>
<reference evidence="2" key="1">
    <citation type="journal article" date="2019" name="BMC Genomics">
        <title>A new reference genome for Sorghum bicolor reveals high levels of sequence similarity between sweet and grain genotypes: implications for the genetics of sugar metabolism.</title>
        <authorList>
            <person name="Cooper E.A."/>
            <person name="Brenton Z.W."/>
            <person name="Flinn B.S."/>
            <person name="Jenkins J."/>
            <person name="Shu S."/>
            <person name="Flowers D."/>
            <person name="Luo F."/>
            <person name="Wang Y."/>
            <person name="Xia P."/>
            <person name="Barry K."/>
            <person name="Daum C."/>
            <person name="Lipzen A."/>
            <person name="Yoshinaga Y."/>
            <person name="Schmutz J."/>
            <person name="Saski C."/>
            <person name="Vermerris W."/>
            <person name="Kresovich S."/>
        </authorList>
    </citation>
    <scope>NUCLEOTIDE SEQUENCE</scope>
</reference>
<dbReference type="Proteomes" id="UP000807115">
    <property type="component" value="Chromosome 8"/>
</dbReference>